<organism evidence="2 3">
    <name type="scientific">Dreissena polymorpha</name>
    <name type="common">Zebra mussel</name>
    <name type="synonym">Mytilus polymorpha</name>
    <dbReference type="NCBI Taxonomy" id="45954"/>
    <lineage>
        <taxon>Eukaryota</taxon>
        <taxon>Metazoa</taxon>
        <taxon>Spiralia</taxon>
        <taxon>Lophotrochozoa</taxon>
        <taxon>Mollusca</taxon>
        <taxon>Bivalvia</taxon>
        <taxon>Autobranchia</taxon>
        <taxon>Heteroconchia</taxon>
        <taxon>Euheterodonta</taxon>
        <taxon>Imparidentia</taxon>
        <taxon>Neoheterodontei</taxon>
        <taxon>Myida</taxon>
        <taxon>Dreissenoidea</taxon>
        <taxon>Dreissenidae</taxon>
        <taxon>Dreissena</taxon>
    </lineage>
</organism>
<evidence type="ECO:0000313" key="2">
    <source>
        <dbReference type="EMBL" id="KAH3815931.1"/>
    </source>
</evidence>
<evidence type="ECO:0000313" key="3">
    <source>
        <dbReference type="Proteomes" id="UP000828390"/>
    </source>
</evidence>
<feature type="chain" id="PRO_5039215615" evidence="1">
    <location>
        <begin position="27"/>
        <end position="357"/>
    </location>
</feature>
<sequence>MLNGVPTKMYMFLMVSVVLVLDAVKASYDSGRGFNPLVRPFSNNVGDHGYEMHRVPGNPQPINANFPDFQGMEQHELPRPLPLDGEPLPEGAHSFPPVEEEHHFLTRPVNVMVTNQGPHYLPRPVSIQPSPFHHPGTLNSPFSPRPSPPNINFQSSSGSNIFAQNVIINTRVFQVPQEMRHLSLGLMGPPSPYQFTESGQPFINQDNEFSQPSPFNKPMELKPPMTTYYNVDKPIPFYNDEQKLTPFVNVAQEVSQPPTYNKVDHELHPMFYQLFTSVANMKESVDRHYAQKMIPNPYGTVSKNLPPLTKETETLAVTNEGVLQGVGDNWASASVESDREPFHPLLALQGDRSGIHK</sequence>
<evidence type="ECO:0000256" key="1">
    <source>
        <dbReference type="SAM" id="SignalP"/>
    </source>
</evidence>
<reference evidence="2" key="1">
    <citation type="journal article" date="2019" name="bioRxiv">
        <title>The Genome of the Zebra Mussel, Dreissena polymorpha: A Resource for Invasive Species Research.</title>
        <authorList>
            <person name="McCartney M.A."/>
            <person name="Auch B."/>
            <person name="Kono T."/>
            <person name="Mallez S."/>
            <person name="Zhang Y."/>
            <person name="Obille A."/>
            <person name="Becker A."/>
            <person name="Abrahante J.E."/>
            <person name="Garbe J."/>
            <person name="Badalamenti J.P."/>
            <person name="Herman A."/>
            <person name="Mangelson H."/>
            <person name="Liachko I."/>
            <person name="Sullivan S."/>
            <person name="Sone E.D."/>
            <person name="Koren S."/>
            <person name="Silverstein K.A.T."/>
            <person name="Beckman K.B."/>
            <person name="Gohl D.M."/>
        </authorList>
    </citation>
    <scope>NUCLEOTIDE SEQUENCE</scope>
    <source>
        <strain evidence="2">Duluth1</strain>
        <tissue evidence="2">Whole animal</tissue>
    </source>
</reference>
<dbReference type="AlphaFoldDB" id="A0A9D4JKQ0"/>
<reference evidence="2" key="2">
    <citation type="submission" date="2020-11" db="EMBL/GenBank/DDBJ databases">
        <authorList>
            <person name="McCartney M.A."/>
            <person name="Auch B."/>
            <person name="Kono T."/>
            <person name="Mallez S."/>
            <person name="Becker A."/>
            <person name="Gohl D.M."/>
            <person name="Silverstein K.A.T."/>
            <person name="Koren S."/>
            <person name="Bechman K.B."/>
            <person name="Herman A."/>
            <person name="Abrahante J.E."/>
            <person name="Garbe J."/>
        </authorList>
    </citation>
    <scope>NUCLEOTIDE SEQUENCE</scope>
    <source>
        <strain evidence="2">Duluth1</strain>
        <tissue evidence="2">Whole animal</tissue>
    </source>
</reference>
<dbReference type="EMBL" id="JAIWYP010000006">
    <property type="protein sequence ID" value="KAH3815931.1"/>
    <property type="molecule type" value="Genomic_DNA"/>
</dbReference>
<accession>A0A9D4JKQ0</accession>
<keyword evidence="3" id="KW-1185">Reference proteome</keyword>
<keyword evidence="1" id="KW-0732">Signal</keyword>
<feature type="signal peptide" evidence="1">
    <location>
        <begin position="1"/>
        <end position="26"/>
    </location>
</feature>
<name>A0A9D4JKQ0_DREPO</name>
<dbReference type="Proteomes" id="UP000828390">
    <property type="component" value="Unassembled WGS sequence"/>
</dbReference>
<protein>
    <submittedName>
        <fullName evidence="2">Uncharacterized protein</fullName>
    </submittedName>
</protein>
<proteinExistence type="predicted"/>
<gene>
    <name evidence="2" type="ORF">DPMN_144470</name>
</gene>
<comment type="caution">
    <text evidence="2">The sequence shown here is derived from an EMBL/GenBank/DDBJ whole genome shotgun (WGS) entry which is preliminary data.</text>
</comment>